<dbReference type="GO" id="GO:0009401">
    <property type="term" value="P:phosphoenolpyruvate-dependent sugar phosphotransferase system"/>
    <property type="evidence" value="ECO:0007669"/>
    <property type="project" value="UniProtKB-KW"/>
</dbReference>
<dbReference type="InterPro" id="IPR036667">
    <property type="entry name" value="PTS_IIB_sorbose-sp_sf"/>
</dbReference>
<reference evidence="9 10" key="2">
    <citation type="journal article" date="2014" name="Genome Announc.">
        <title>Complete Genome Sequence of Coprothermobacter proteolyticus DSM 5265.</title>
        <authorList>
            <person name="Alexiev A."/>
            <person name="Coil D.A."/>
            <person name="Badger J.H."/>
            <person name="Enticknap J."/>
            <person name="Ward N."/>
            <person name="Robb F.T."/>
            <person name="Eisen J.A."/>
        </authorList>
    </citation>
    <scope>NUCLEOTIDE SEQUENCE [LARGE SCALE GENOMIC DNA]</scope>
    <source>
        <strain evidence="10">ATCC 35245 / DSM 5265 / OCM 4 / BT</strain>
    </source>
</reference>
<evidence type="ECO:0000256" key="7">
    <source>
        <dbReference type="ARBA" id="ARBA00022777"/>
    </source>
</evidence>
<keyword evidence="3" id="KW-0963">Cytoplasm</keyword>
<dbReference type="Proteomes" id="UP000001732">
    <property type="component" value="Chromosome"/>
</dbReference>
<keyword evidence="2" id="KW-0813">Transport</keyword>
<dbReference type="Gene3D" id="3.40.35.10">
    <property type="entry name" value="Phosphotransferase system, sorbose subfamily IIB component"/>
    <property type="match status" value="1"/>
</dbReference>
<name>B5Y677_COPPD</name>
<evidence type="ECO:0000259" key="8">
    <source>
        <dbReference type="PROSITE" id="PS51101"/>
    </source>
</evidence>
<dbReference type="KEGG" id="cpo:COPRO5265_1499"/>
<dbReference type="EMBL" id="CP001145">
    <property type="protein sequence ID" value="ACI18083.1"/>
    <property type="molecule type" value="Genomic_DNA"/>
</dbReference>
<proteinExistence type="predicted"/>
<dbReference type="GO" id="GO:0005737">
    <property type="term" value="C:cytoplasm"/>
    <property type="evidence" value="ECO:0007669"/>
    <property type="project" value="UniProtKB-SubCell"/>
</dbReference>
<dbReference type="InterPro" id="IPR004720">
    <property type="entry name" value="PTS_IIB_sorbose-sp"/>
</dbReference>
<dbReference type="OrthoDB" id="9788818at2"/>
<evidence type="ECO:0000256" key="1">
    <source>
        <dbReference type="ARBA" id="ARBA00004496"/>
    </source>
</evidence>
<sequence length="164" mass="18058">MKLHLHIDNRLIHGQVTVTWCSFYGANMIIVVNDKVAVDPIQKIMLPQAARGLPTKVLGVKEAIDYLKTLENQPGAALVIAKTPEDALGLLDGGLKFESVNVGNQAPVPGTKPVMVFPWIAVTSEDAQTYQKITAYGYRITPKRTPADRDIDLVEELKKKKLLV</sequence>
<evidence type="ECO:0000256" key="5">
    <source>
        <dbReference type="ARBA" id="ARBA00022679"/>
    </source>
</evidence>
<evidence type="ECO:0000256" key="6">
    <source>
        <dbReference type="ARBA" id="ARBA00022683"/>
    </source>
</evidence>
<dbReference type="GO" id="GO:0008982">
    <property type="term" value="F:protein-N(PI)-phosphohistidine-sugar phosphotransferase activity"/>
    <property type="evidence" value="ECO:0007669"/>
    <property type="project" value="InterPro"/>
</dbReference>
<reference evidence="10" key="1">
    <citation type="submission" date="2008-08" db="EMBL/GenBank/DDBJ databases">
        <title>The complete genome sequence of Coprothermobacter proteolyticus strain ATCC 5245 / DSM 5265 / BT.</title>
        <authorList>
            <person name="Dodson R.J."/>
            <person name="Durkin A.S."/>
            <person name="Wu M."/>
            <person name="Eisen J."/>
            <person name="Sutton G."/>
        </authorList>
    </citation>
    <scope>NUCLEOTIDE SEQUENCE [LARGE SCALE GENOMIC DNA]</scope>
    <source>
        <strain evidence="10">ATCC 35245 / DSM 5265 / OCM 4 / BT</strain>
    </source>
</reference>
<evidence type="ECO:0000313" key="9">
    <source>
        <dbReference type="EMBL" id="ACI18083.1"/>
    </source>
</evidence>
<keyword evidence="6" id="KW-0598">Phosphotransferase system</keyword>
<protein>
    <submittedName>
        <fullName evidence="9">PTS system IIB component</fullName>
    </submittedName>
</protein>
<keyword evidence="4" id="KW-0762">Sugar transport</keyword>
<dbReference type="PROSITE" id="PS51101">
    <property type="entry name" value="PTS_EIIB_TYPE_4"/>
    <property type="match status" value="1"/>
</dbReference>
<evidence type="ECO:0000313" key="10">
    <source>
        <dbReference type="Proteomes" id="UP000001732"/>
    </source>
</evidence>
<gene>
    <name evidence="9" type="ordered locus">COPRO5265_1499</name>
</gene>
<dbReference type="STRING" id="309798.COPRO5265_1499"/>
<accession>B5Y677</accession>
<keyword evidence="7" id="KW-0418">Kinase</keyword>
<dbReference type="SUPFAM" id="SSF52728">
    <property type="entry name" value="PTS IIb component"/>
    <property type="match status" value="1"/>
</dbReference>
<evidence type="ECO:0000256" key="4">
    <source>
        <dbReference type="ARBA" id="ARBA00022597"/>
    </source>
</evidence>
<feature type="domain" description="PTS EIIB type-4" evidence="8">
    <location>
        <begin position="1"/>
        <end position="164"/>
    </location>
</feature>
<organism evidence="9 10">
    <name type="scientific">Coprothermobacter proteolyticus (strain ATCC 35245 / DSM 5265 / OCM 4 / BT)</name>
    <dbReference type="NCBI Taxonomy" id="309798"/>
    <lineage>
        <taxon>Bacteria</taxon>
        <taxon>Pseudomonadati</taxon>
        <taxon>Coprothermobacterota</taxon>
        <taxon>Coprothermobacteria</taxon>
        <taxon>Coprothermobacterales</taxon>
        <taxon>Coprothermobacteraceae</taxon>
        <taxon>Coprothermobacter</taxon>
    </lineage>
</organism>
<evidence type="ECO:0000256" key="2">
    <source>
        <dbReference type="ARBA" id="ARBA00022448"/>
    </source>
</evidence>
<keyword evidence="5" id="KW-0808">Transferase</keyword>
<dbReference type="eggNOG" id="COG3444">
    <property type="taxonomic scope" value="Bacteria"/>
</dbReference>
<dbReference type="Pfam" id="PF03830">
    <property type="entry name" value="PTSIIB_sorb"/>
    <property type="match status" value="1"/>
</dbReference>
<dbReference type="RefSeq" id="WP_012544733.1">
    <property type="nucleotide sequence ID" value="NC_011295.1"/>
</dbReference>
<dbReference type="GO" id="GO:0016301">
    <property type="term" value="F:kinase activity"/>
    <property type="evidence" value="ECO:0007669"/>
    <property type="project" value="UniProtKB-KW"/>
</dbReference>
<keyword evidence="10" id="KW-1185">Reference proteome</keyword>
<evidence type="ECO:0000256" key="3">
    <source>
        <dbReference type="ARBA" id="ARBA00022490"/>
    </source>
</evidence>
<dbReference type="HOGENOM" id="CLU_116175_2_1_9"/>
<comment type="subcellular location">
    <subcellularLocation>
        <location evidence="1">Cytoplasm</location>
    </subcellularLocation>
</comment>
<dbReference type="AlphaFoldDB" id="B5Y677"/>